<organism evidence="7 10">
    <name type="scientific">Eggerthella lenta</name>
    <name type="common">Eubacterium lentum</name>
    <dbReference type="NCBI Taxonomy" id="84112"/>
    <lineage>
        <taxon>Bacteria</taxon>
        <taxon>Bacillati</taxon>
        <taxon>Actinomycetota</taxon>
        <taxon>Coriobacteriia</taxon>
        <taxon>Eggerthellales</taxon>
        <taxon>Eggerthellaceae</taxon>
        <taxon>Eggerthella</taxon>
    </lineage>
</organism>
<feature type="transmembrane region" description="Helical" evidence="4">
    <location>
        <begin position="219"/>
        <end position="240"/>
    </location>
</feature>
<dbReference type="GO" id="GO:0006355">
    <property type="term" value="P:regulation of DNA-templated transcription"/>
    <property type="evidence" value="ECO:0007669"/>
    <property type="project" value="InterPro"/>
</dbReference>
<evidence type="ECO:0000313" key="10">
    <source>
        <dbReference type="Proteomes" id="UP000253752"/>
    </source>
</evidence>
<evidence type="ECO:0000256" key="2">
    <source>
        <dbReference type="ARBA" id="ARBA00023125"/>
    </source>
</evidence>
<evidence type="ECO:0000313" key="11">
    <source>
        <dbReference type="Proteomes" id="UP000253857"/>
    </source>
</evidence>
<feature type="transmembrane region" description="Helical" evidence="4">
    <location>
        <begin position="252"/>
        <end position="271"/>
    </location>
</feature>
<dbReference type="PRINTS" id="PR00038">
    <property type="entry name" value="HTHLUXR"/>
</dbReference>
<evidence type="ECO:0000313" key="9">
    <source>
        <dbReference type="EMBL" id="RDC40968.1"/>
    </source>
</evidence>
<reference evidence="10 11" key="1">
    <citation type="journal article" date="2018" name="Elife">
        <title>Discovery and characterization of a prevalent human gut bacterial enzyme sufficient for the inactivation of a family of plant toxins.</title>
        <authorList>
            <person name="Koppel N."/>
            <person name="Bisanz J.E."/>
            <person name="Pandelia M.E."/>
            <person name="Turnbaugh P.J."/>
            <person name="Balskus E.P."/>
        </authorList>
    </citation>
    <scope>NUCLEOTIDE SEQUENCE [LARGE SCALE GENOMIC DNA]</scope>
    <source>
        <strain evidence="9 12">16A</strain>
        <strain evidence="8 11">FAA1-1-60AUCSF</strain>
        <strain evidence="7 10">MR1 #12</strain>
    </source>
</reference>
<dbReference type="SUPFAM" id="SSF46894">
    <property type="entry name" value="C-terminal effector domain of the bipartite response regulators"/>
    <property type="match status" value="1"/>
</dbReference>
<evidence type="ECO:0000313" key="12">
    <source>
        <dbReference type="Proteomes" id="UP000253915"/>
    </source>
</evidence>
<dbReference type="InterPro" id="IPR016032">
    <property type="entry name" value="Sig_transdc_resp-reg_C-effctor"/>
</dbReference>
<feature type="transmembrane region" description="Helical" evidence="4">
    <location>
        <begin position="149"/>
        <end position="169"/>
    </location>
</feature>
<gene>
    <name evidence="9" type="ORF">C1853_02415</name>
    <name evidence="8" type="ORF">C1871_13265</name>
    <name evidence="7" type="ORF">C1872_11835</name>
    <name evidence="6" type="ORF">GO726_02695</name>
</gene>
<evidence type="ECO:0000259" key="5">
    <source>
        <dbReference type="PROSITE" id="PS50043"/>
    </source>
</evidence>
<keyword evidence="3" id="KW-0804">Transcription</keyword>
<name>A0A369MP79_EGGLN</name>
<dbReference type="EMBL" id="WPOM01000004">
    <property type="protein sequence ID" value="MVN32084.1"/>
    <property type="molecule type" value="Genomic_DNA"/>
</dbReference>
<evidence type="ECO:0000256" key="4">
    <source>
        <dbReference type="SAM" id="Phobius"/>
    </source>
</evidence>
<dbReference type="Proteomes" id="UP000253857">
    <property type="component" value="Unassembled WGS sequence"/>
</dbReference>
<dbReference type="PANTHER" id="PTHR44688">
    <property type="entry name" value="DNA-BINDING TRANSCRIPTIONAL ACTIVATOR DEVR_DOSR"/>
    <property type="match status" value="1"/>
</dbReference>
<evidence type="ECO:0000313" key="6">
    <source>
        <dbReference type="EMBL" id="MVN32084.1"/>
    </source>
</evidence>
<dbReference type="Pfam" id="PF00196">
    <property type="entry name" value="GerE"/>
    <property type="match status" value="1"/>
</dbReference>
<dbReference type="CDD" id="cd06170">
    <property type="entry name" value="LuxR_C_like"/>
    <property type="match status" value="1"/>
</dbReference>
<accession>A0A369MP79</accession>
<dbReference type="RefSeq" id="WP_009305872.1">
    <property type="nucleotide sequence ID" value="NZ_CP089333.1"/>
</dbReference>
<dbReference type="EMBL" id="PPTY01000032">
    <property type="protein sequence ID" value="RDB82631.1"/>
    <property type="molecule type" value="Genomic_DNA"/>
</dbReference>
<feature type="transmembrane region" description="Helical" evidence="4">
    <location>
        <begin position="92"/>
        <end position="111"/>
    </location>
</feature>
<dbReference type="PANTHER" id="PTHR44688:SF16">
    <property type="entry name" value="DNA-BINDING TRANSCRIPTIONAL ACTIVATOR DEVR_DOSR"/>
    <property type="match status" value="1"/>
</dbReference>
<feature type="transmembrane region" description="Helical" evidence="4">
    <location>
        <begin position="368"/>
        <end position="390"/>
    </location>
</feature>
<evidence type="ECO:0000256" key="1">
    <source>
        <dbReference type="ARBA" id="ARBA00023015"/>
    </source>
</evidence>
<evidence type="ECO:0000313" key="8">
    <source>
        <dbReference type="EMBL" id="RDB82631.1"/>
    </source>
</evidence>
<feature type="domain" description="HTH luxR-type" evidence="5">
    <location>
        <begin position="433"/>
        <end position="498"/>
    </location>
</feature>
<dbReference type="Proteomes" id="UP000436429">
    <property type="component" value="Unassembled WGS sequence"/>
</dbReference>
<dbReference type="PROSITE" id="PS50043">
    <property type="entry name" value="HTH_LUXR_2"/>
    <property type="match status" value="1"/>
</dbReference>
<dbReference type="AlphaFoldDB" id="A0A369MP79"/>
<dbReference type="SMART" id="SM00421">
    <property type="entry name" value="HTH_LUXR"/>
    <property type="match status" value="1"/>
</dbReference>
<protein>
    <submittedName>
        <fullName evidence="7">Helix-turn-helix transcriptional regulator</fullName>
    </submittedName>
</protein>
<dbReference type="Proteomes" id="UP000253915">
    <property type="component" value="Unassembled WGS sequence"/>
</dbReference>
<dbReference type="InterPro" id="IPR000792">
    <property type="entry name" value="Tscrpt_reg_LuxR_C"/>
</dbReference>
<keyword evidence="2" id="KW-0238">DNA-binding</keyword>
<dbReference type="Proteomes" id="UP000253752">
    <property type="component" value="Unassembled WGS sequence"/>
</dbReference>
<keyword evidence="4" id="KW-0812">Transmembrane</keyword>
<evidence type="ECO:0000313" key="7">
    <source>
        <dbReference type="EMBL" id="RDB77141.1"/>
    </source>
</evidence>
<feature type="transmembrane region" description="Helical" evidence="4">
    <location>
        <begin position="61"/>
        <end position="80"/>
    </location>
</feature>
<dbReference type="GO" id="GO:0003677">
    <property type="term" value="F:DNA binding"/>
    <property type="evidence" value="ECO:0007669"/>
    <property type="project" value="UniProtKB-KW"/>
</dbReference>
<keyword evidence="4" id="KW-0472">Membrane</keyword>
<proteinExistence type="predicted"/>
<sequence length="498" mass="52858">MECFGYNTGMLRSREQNGEGVAPPKAGLFSFAQGLALALLTLSSWSLNVHLFPLYDTQLSFIRELCTLANGAALVAVAVVSVRRPRALRRQVLMGIAIFGAAGGSLLVWAGDRLGSMGVMLAGACLVSVAEGACAILVGIALCSVPTKLASICIVTGLLACAGAKQAIAVGYSEFALAVHAALLLGAALLANPTASETMARLSRDESPHDMAITQPSSFLPFGHQLFVCLLLFSAVQGFMLTFGETGGIPATSIWSLAILAVVLVVACLAPRRLTTDALLKLAALLAIAGLLLVPASDLIRFSISNGLISCGIAAFDVFQWIVLTALARRNMHGAVSVFAWGSAMHAIGVILGANAGRFVNHYWTSDVQVVVLAVAGIVFCLVVAMSVFLQHFSFEKTINGVRESVPPVLVDSADEDDASEERALTVDERCEVLSQQKGLTKRETEVLHLLARGRTGVFIQHELCVSYNTIKAHVKHIYQKLDVHTHQELIDLVEDLG</sequence>
<feature type="transmembrane region" description="Helical" evidence="4">
    <location>
        <begin position="336"/>
        <end position="356"/>
    </location>
</feature>
<reference evidence="6 13" key="2">
    <citation type="submission" date="2019-11" db="EMBL/GenBank/DDBJ databases">
        <title>Whole genome shotgun sequencing (WGS) data from Adlercreutzia equolifaciens ResAG-91, Eggerthella lenta MRI-F36, MRI-F37, MRI-F40, ResAG-49, ResAG-88, ResAG-121, ResAG-145, and Gordonibacter sp. ResAG-5, ResAG-26, ResAG-43, ResAG-50, ResAG-59.</title>
        <authorList>
            <person name="Stoll D.A."/>
            <person name="Danylec N."/>
            <person name="Franz C.M.A.P."/>
            <person name="Huch M."/>
        </authorList>
    </citation>
    <scope>NUCLEOTIDE SEQUENCE [LARGE SCALE GENOMIC DNA]</scope>
    <source>
        <strain evidence="6 13">ResAG-88</strain>
    </source>
</reference>
<evidence type="ECO:0000256" key="3">
    <source>
        <dbReference type="ARBA" id="ARBA00023163"/>
    </source>
</evidence>
<keyword evidence="1" id="KW-0805">Transcription regulation</keyword>
<evidence type="ECO:0000313" key="13">
    <source>
        <dbReference type="Proteomes" id="UP000436429"/>
    </source>
</evidence>
<feature type="transmembrane region" description="Helical" evidence="4">
    <location>
        <begin position="117"/>
        <end position="142"/>
    </location>
</feature>
<dbReference type="InterPro" id="IPR036388">
    <property type="entry name" value="WH-like_DNA-bd_sf"/>
</dbReference>
<comment type="caution">
    <text evidence="7">The sequence shown here is derived from an EMBL/GenBank/DDBJ whole genome shotgun (WGS) entry which is preliminary data.</text>
</comment>
<feature type="transmembrane region" description="Helical" evidence="4">
    <location>
        <begin position="278"/>
        <end position="296"/>
    </location>
</feature>
<feature type="transmembrane region" description="Helical" evidence="4">
    <location>
        <begin position="175"/>
        <end position="195"/>
    </location>
</feature>
<feature type="transmembrane region" description="Helical" evidence="4">
    <location>
        <begin position="302"/>
        <end position="324"/>
    </location>
</feature>
<feature type="transmembrane region" description="Helical" evidence="4">
    <location>
        <begin position="35"/>
        <end position="55"/>
    </location>
</feature>
<dbReference type="Gene3D" id="1.10.10.10">
    <property type="entry name" value="Winged helix-like DNA-binding domain superfamily/Winged helix DNA-binding domain"/>
    <property type="match status" value="1"/>
</dbReference>
<dbReference type="EMBL" id="PPTX01000019">
    <property type="protein sequence ID" value="RDB77141.1"/>
    <property type="molecule type" value="Genomic_DNA"/>
</dbReference>
<keyword evidence="4" id="KW-1133">Transmembrane helix</keyword>
<dbReference type="EMBL" id="PPUQ01000002">
    <property type="protein sequence ID" value="RDC40968.1"/>
    <property type="molecule type" value="Genomic_DNA"/>
</dbReference>